<evidence type="ECO:0000256" key="4">
    <source>
        <dbReference type="ARBA" id="ARBA00022676"/>
    </source>
</evidence>
<feature type="transmembrane region" description="Helical" evidence="11">
    <location>
        <begin position="413"/>
        <end position="432"/>
    </location>
</feature>
<organism evidence="14 15">
    <name type="scientific">Ceraceosorus guamensis</name>
    <dbReference type="NCBI Taxonomy" id="1522189"/>
    <lineage>
        <taxon>Eukaryota</taxon>
        <taxon>Fungi</taxon>
        <taxon>Dikarya</taxon>
        <taxon>Basidiomycota</taxon>
        <taxon>Ustilaginomycotina</taxon>
        <taxon>Exobasidiomycetes</taxon>
        <taxon>Ceraceosorales</taxon>
        <taxon>Ceraceosoraceae</taxon>
        <taxon>Ceraceosorus</taxon>
    </lineage>
</organism>
<keyword evidence="6 11" id="KW-0812">Transmembrane</keyword>
<dbReference type="InParanoid" id="A0A316VPC4"/>
<evidence type="ECO:0000313" key="15">
    <source>
        <dbReference type="Proteomes" id="UP000245783"/>
    </source>
</evidence>
<evidence type="ECO:0000256" key="13">
    <source>
        <dbReference type="SAM" id="SignalP"/>
    </source>
</evidence>
<dbReference type="EMBL" id="KZ819517">
    <property type="protein sequence ID" value="PWN38918.1"/>
    <property type="molecule type" value="Genomic_DNA"/>
</dbReference>
<dbReference type="PANTHER" id="PTHR22760:SF3">
    <property type="entry name" value="GPI MANNOSYLTRANSFERASE 4"/>
    <property type="match status" value="1"/>
</dbReference>
<dbReference type="Proteomes" id="UP000245783">
    <property type="component" value="Unassembled WGS sequence"/>
</dbReference>
<dbReference type="PANTHER" id="PTHR22760">
    <property type="entry name" value="GLYCOSYLTRANSFERASE"/>
    <property type="match status" value="1"/>
</dbReference>
<evidence type="ECO:0000256" key="8">
    <source>
        <dbReference type="ARBA" id="ARBA00022989"/>
    </source>
</evidence>
<keyword evidence="15" id="KW-1185">Reference proteome</keyword>
<protein>
    <recommendedName>
        <fullName evidence="11">Mannosyltransferase</fullName>
        <ecNumber evidence="11">2.4.1.-</ecNumber>
    </recommendedName>
</protein>
<evidence type="ECO:0000256" key="3">
    <source>
        <dbReference type="ARBA" id="ARBA00022502"/>
    </source>
</evidence>
<keyword evidence="3" id="KW-0337">GPI-anchor biosynthesis</keyword>
<dbReference type="EC" id="2.4.1.-" evidence="11"/>
<evidence type="ECO:0000256" key="10">
    <source>
        <dbReference type="ARBA" id="ARBA00038466"/>
    </source>
</evidence>
<keyword evidence="9 11" id="KW-0472">Membrane</keyword>
<keyword evidence="13" id="KW-0732">Signal</keyword>
<evidence type="ECO:0000256" key="1">
    <source>
        <dbReference type="ARBA" id="ARBA00004477"/>
    </source>
</evidence>
<dbReference type="OrthoDB" id="10066429at2759"/>
<keyword evidence="4 11" id="KW-0328">Glycosyltransferase</keyword>
<feature type="transmembrane region" description="Helical" evidence="11">
    <location>
        <begin position="306"/>
        <end position="329"/>
    </location>
</feature>
<feature type="transmembrane region" description="Helical" evidence="11">
    <location>
        <begin position="232"/>
        <end position="257"/>
    </location>
</feature>
<evidence type="ECO:0000256" key="12">
    <source>
        <dbReference type="SAM" id="MobiDB-lite"/>
    </source>
</evidence>
<comment type="pathway">
    <text evidence="2">Glycolipid biosynthesis; glycosylphosphatidylinositol-anchor biosynthesis.</text>
</comment>
<evidence type="ECO:0000256" key="5">
    <source>
        <dbReference type="ARBA" id="ARBA00022679"/>
    </source>
</evidence>
<dbReference type="STRING" id="1522189.A0A316VPC4"/>
<accession>A0A316VPC4</accession>
<dbReference type="RefSeq" id="XP_025366078.1">
    <property type="nucleotide sequence ID" value="XM_025514990.1"/>
</dbReference>
<evidence type="ECO:0000256" key="2">
    <source>
        <dbReference type="ARBA" id="ARBA00004687"/>
    </source>
</evidence>
<comment type="subcellular location">
    <subcellularLocation>
        <location evidence="1 11">Endoplasmic reticulum membrane</location>
        <topology evidence="1 11">Multi-pass membrane protein</topology>
    </subcellularLocation>
</comment>
<evidence type="ECO:0000256" key="7">
    <source>
        <dbReference type="ARBA" id="ARBA00022824"/>
    </source>
</evidence>
<sequence>MAERAWKACYGVLLVLRLLCAITGTGYIHPDEWFQSGEAIAGIHSSTSLLRTWEFDAASPSRSLASLHLFQFPLVAWVHLNYRFGVSASSYSLFLAQRATSFFTSLTLDFVAARLVAPSTRQRLQTYKTLCILGSSHAVLSLCTRPFSNGAEAALLALCLLLTRAVVDLSHAESRAYVPVWVARQRWIRYCSALFGLGAAGLFVRFTFVAFALPCAAYVAVAGTRLCRRQSILSTAALYAYLLLETLPSFVFVVLLHICTDSMLYRGKWFSSPLLLAPLNLLRYNLDPTNLAEHGTHPRWLHVVVNAPIVLGASVWLYGALKISLWAVGRKVERRKKVKGKAKEIDVDAAVQLTMRKIYLATVLVPIALLSVQPHQEPRFLLPTVLPSTLLFAEACFGEAHRRMQMGRRTRRLLLSLYLLQHAVLTILFSFLHHGAVLPTLFNINNALSGRGSAGWLPSSDHTGPASPTASLHIIFWRTFMPPRHLILPLQPRGSSQGGGQTRYPTITDHGSMPARTLAAWLRSTSRTLSFSPNQSREELEAEDDNGRDIAHSRQLVVAPAWALADLERSLDMGGEQRETNLVRLAAFGPQVDLDHLPEVTTVWRREAGWASLKDAASIQLVEFLDVKQAASVRREPPPLASVHTQS</sequence>
<dbReference type="GeneID" id="37036860"/>
<dbReference type="FunCoup" id="A0A316VPC4">
    <property type="interactions" value="76"/>
</dbReference>
<comment type="similarity">
    <text evidence="10">Belongs to the glycosyltransferase 22 family. PIGZ subfamily.</text>
</comment>
<proteinExistence type="inferred from homology"/>
<gene>
    <name evidence="14" type="ORF">IE81DRAFT_327037</name>
</gene>
<dbReference type="AlphaFoldDB" id="A0A316VPC4"/>
<feature type="signal peptide" evidence="13">
    <location>
        <begin position="1"/>
        <end position="24"/>
    </location>
</feature>
<keyword evidence="5" id="KW-0808">Transferase</keyword>
<evidence type="ECO:0000313" key="14">
    <source>
        <dbReference type="EMBL" id="PWN38918.1"/>
    </source>
</evidence>
<dbReference type="Pfam" id="PF03901">
    <property type="entry name" value="Glyco_transf_22"/>
    <property type="match status" value="1"/>
</dbReference>
<feature type="region of interest" description="Disordered" evidence="12">
    <location>
        <begin position="490"/>
        <end position="509"/>
    </location>
</feature>
<dbReference type="InterPro" id="IPR005599">
    <property type="entry name" value="GPI_mannosylTrfase"/>
</dbReference>
<name>A0A316VPC4_9BASI</name>
<comment type="caution">
    <text evidence="11">Lacks conserved residue(s) required for the propagation of feature annotation.</text>
</comment>
<feature type="transmembrane region" description="Helical" evidence="11">
    <location>
        <begin position="193"/>
        <end position="220"/>
    </location>
</feature>
<keyword evidence="8 11" id="KW-1133">Transmembrane helix</keyword>
<dbReference type="GO" id="GO:0000026">
    <property type="term" value="F:alpha-1,2-mannosyltransferase activity"/>
    <property type="evidence" value="ECO:0007669"/>
    <property type="project" value="TreeGrafter"/>
</dbReference>
<reference evidence="14 15" key="1">
    <citation type="journal article" date="2018" name="Mol. Biol. Evol.">
        <title>Broad Genomic Sampling Reveals a Smut Pathogenic Ancestry of the Fungal Clade Ustilaginomycotina.</title>
        <authorList>
            <person name="Kijpornyongpan T."/>
            <person name="Mondo S.J."/>
            <person name="Barry K."/>
            <person name="Sandor L."/>
            <person name="Lee J."/>
            <person name="Lipzen A."/>
            <person name="Pangilinan J."/>
            <person name="LaButti K."/>
            <person name="Hainaut M."/>
            <person name="Henrissat B."/>
            <person name="Grigoriev I.V."/>
            <person name="Spatafora J.W."/>
            <person name="Aime M.C."/>
        </authorList>
    </citation>
    <scope>NUCLEOTIDE SEQUENCE [LARGE SCALE GENOMIC DNA]</scope>
    <source>
        <strain evidence="14 15">MCA 4658</strain>
    </source>
</reference>
<evidence type="ECO:0000256" key="6">
    <source>
        <dbReference type="ARBA" id="ARBA00022692"/>
    </source>
</evidence>
<evidence type="ECO:0000256" key="9">
    <source>
        <dbReference type="ARBA" id="ARBA00023136"/>
    </source>
</evidence>
<feature type="chain" id="PRO_5016341627" description="Mannosyltransferase" evidence="13">
    <location>
        <begin position="25"/>
        <end position="647"/>
    </location>
</feature>
<dbReference type="GO" id="GO:0005789">
    <property type="term" value="C:endoplasmic reticulum membrane"/>
    <property type="evidence" value="ECO:0007669"/>
    <property type="project" value="UniProtKB-SubCell"/>
</dbReference>
<evidence type="ECO:0000256" key="11">
    <source>
        <dbReference type="RuleBase" id="RU363075"/>
    </source>
</evidence>
<keyword evidence="7 11" id="KW-0256">Endoplasmic reticulum</keyword>
<dbReference type="GO" id="GO:0006506">
    <property type="term" value="P:GPI anchor biosynthetic process"/>
    <property type="evidence" value="ECO:0007669"/>
    <property type="project" value="UniProtKB-KW"/>
</dbReference>